<dbReference type="SFLD" id="SFLDS00003">
    <property type="entry name" value="Haloacid_Dehalogenase"/>
    <property type="match status" value="1"/>
</dbReference>
<dbReference type="PANTHER" id="PTHR43434:SF13">
    <property type="entry name" value="PHOSPHOGLYCOLATE PHOSPHATASE"/>
    <property type="match status" value="1"/>
</dbReference>
<keyword evidence="1" id="KW-0378">Hydrolase</keyword>
<dbReference type="RefSeq" id="WP_216520014.1">
    <property type="nucleotide sequence ID" value="NZ_JAHLPM010000009.1"/>
</dbReference>
<dbReference type="NCBIfam" id="TIGR01549">
    <property type="entry name" value="HAD-SF-IA-v1"/>
    <property type="match status" value="1"/>
</dbReference>
<reference evidence="1 2" key="1">
    <citation type="submission" date="2021-06" db="EMBL/GenBank/DDBJ databases">
        <authorList>
            <person name="Sun Q."/>
            <person name="Li D."/>
        </authorList>
    </citation>
    <scope>NUCLEOTIDE SEQUENCE [LARGE SCALE GENOMIC DNA]</scope>
    <source>
        <strain evidence="1 2">MSJ-40</strain>
    </source>
</reference>
<protein>
    <submittedName>
        <fullName evidence="1">HAD-IA family hydrolase</fullName>
    </submittedName>
</protein>
<organism evidence="1 2">
    <name type="scientific">Tissierella simiarum</name>
    <dbReference type="NCBI Taxonomy" id="2841534"/>
    <lineage>
        <taxon>Bacteria</taxon>
        <taxon>Bacillati</taxon>
        <taxon>Bacillota</taxon>
        <taxon>Tissierellia</taxon>
        <taxon>Tissierellales</taxon>
        <taxon>Tissierellaceae</taxon>
        <taxon>Tissierella</taxon>
    </lineage>
</organism>
<dbReference type="Proteomes" id="UP000749471">
    <property type="component" value="Unassembled WGS sequence"/>
</dbReference>
<dbReference type="SFLD" id="SFLDG01129">
    <property type="entry name" value="C1.5:_HAD__Beta-PGM__Phosphata"/>
    <property type="match status" value="1"/>
</dbReference>
<dbReference type="GO" id="GO:0016787">
    <property type="term" value="F:hydrolase activity"/>
    <property type="evidence" value="ECO:0007669"/>
    <property type="project" value="UniProtKB-KW"/>
</dbReference>
<sequence length="206" mass="23943">MVKHIIFDFDGTLVDSKDAVISAFNYLAEKYKFKKLDPGNIEFLRKLSIIERAKFLDFPIYKIPFLVGEMYNLYKQSIKHVNLFSGIRDLLNELEDKGYSLAIISSNSEENIREFLSRNQIDNIKEVFCSSNIFGKDKIIKKFLKTYDLKNSEVIYIGDEKRDIVACKKVGIKVIWVGWGYDAINIVKEEHPDYIVDAPEEILKIL</sequence>
<dbReference type="EMBL" id="JAHLPM010000009">
    <property type="protein sequence ID" value="MBU5438713.1"/>
    <property type="molecule type" value="Genomic_DNA"/>
</dbReference>
<proteinExistence type="predicted"/>
<accession>A0ABS6E920</accession>
<comment type="caution">
    <text evidence="1">The sequence shown here is derived from an EMBL/GenBank/DDBJ whole genome shotgun (WGS) entry which is preliminary data.</text>
</comment>
<dbReference type="Pfam" id="PF13419">
    <property type="entry name" value="HAD_2"/>
    <property type="match status" value="1"/>
</dbReference>
<evidence type="ECO:0000313" key="2">
    <source>
        <dbReference type="Proteomes" id="UP000749471"/>
    </source>
</evidence>
<dbReference type="PANTHER" id="PTHR43434">
    <property type="entry name" value="PHOSPHOGLYCOLATE PHOSPHATASE"/>
    <property type="match status" value="1"/>
</dbReference>
<evidence type="ECO:0000313" key="1">
    <source>
        <dbReference type="EMBL" id="MBU5438713.1"/>
    </source>
</evidence>
<dbReference type="InterPro" id="IPR041492">
    <property type="entry name" value="HAD_2"/>
</dbReference>
<dbReference type="InterPro" id="IPR006439">
    <property type="entry name" value="HAD-SF_hydro_IA"/>
</dbReference>
<gene>
    <name evidence="1" type="ORF">KQI42_11865</name>
</gene>
<name>A0ABS6E920_9FIRM</name>
<keyword evidence="2" id="KW-1185">Reference proteome</keyword>
<dbReference type="InterPro" id="IPR050155">
    <property type="entry name" value="HAD-like_hydrolase_sf"/>
</dbReference>